<dbReference type="Pfam" id="PF08666">
    <property type="entry name" value="SAF"/>
    <property type="match status" value="1"/>
</dbReference>
<dbReference type="Gene3D" id="3.90.1210.10">
    <property type="entry name" value="Antifreeze-like/N-acetylneuraminic acid synthase C-terminal domain"/>
    <property type="match status" value="1"/>
</dbReference>
<accession>K7AGJ9</accession>
<gene>
    <name evidence="2" type="primary">neuB</name>
    <name evidence="2" type="ORF">GPLA_3506</name>
</gene>
<dbReference type="GO" id="GO:0016051">
    <property type="term" value="P:carbohydrate biosynthetic process"/>
    <property type="evidence" value="ECO:0007669"/>
    <property type="project" value="InterPro"/>
</dbReference>
<dbReference type="NCBIfam" id="TIGR03586">
    <property type="entry name" value="PseI"/>
    <property type="match status" value="1"/>
</dbReference>
<dbReference type="OrthoDB" id="9781701at2"/>
<dbReference type="GO" id="GO:0047444">
    <property type="term" value="F:N-acylneuraminate-9-phosphate synthase activity"/>
    <property type="evidence" value="ECO:0007669"/>
    <property type="project" value="TreeGrafter"/>
</dbReference>
<dbReference type="CDD" id="cd11615">
    <property type="entry name" value="SAF_NeuB_like"/>
    <property type="match status" value="1"/>
</dbReference>
<dbReference type="InterPro" id="IPR051690">
    <property type="entry name" value="PseI-like"/>
</dbReference>
<dbReference type="InterPro" id="IPR006190">
    <property type="entry name" value="SAF_AFP_Neu5Ac"/>
</dbReference>
<dbReference type="InterPro" id="IPR013785">
    <property type="entry name" value="Aldolase_TIM"/>
</dbReference>
<dbReference type="STRING" id="1129793.GPLA_3506"/>
<dbReference type="InterPro" id="IPR020030">
    <property type="entry name" value="Pseudaminic_synth_PseI"/>
</dbReference>
<protein>
    <submittedName>
        <fullName evidence="2">N-acetylneuraminate synthase</fullName>
        <ecNumber evidence="2">2.5.1.56</ecNumber>
    </submittedName>
</protein>
<sequence length="355" mass="38385">MPVVKNSFITIGDTKIGPQHPPFIIAELSGNHNQQLELALEMVDAAAKAGAHAIKLQTFTADSMTLDVKSAEFVIQEEDSLWHGASLHDLYAKAATPYEWHSVLFDRAKALGMLAFSSPFDAPAVDFLTELNVPCFKIASFELTDIPLITKTASMGKPVIMSTGMASLSEIESAVVAAKAAGCDDIILLKCTSTYPAEALNTNLHTIPHLRKAFNCTVGLSDHTAGVGVSIASVALGASVIEKHFVLDRQAGGVDAAFSLEPSEFKLLVDETERAWQALGEVKYGGSDVEQKSKQYRRSIYVCEDIKAGELFTEQNLRVVRPALGLAPKHWDGVQGKHATQNIEKGTALNWSHVR</sequence>
<dbReference type="EMBL" id="BAER01000107">
    <property type="protein sequence ID" value="GAC34395.1"/>
    <property type="molecule type" value="Genomic_DNA"/>
</dbReference>
<evidence type="ECO:0000259" key="1">
    <source>
        <dbReference type="PROSITE" id="PS50844"/>
    </source>
</evidence>
<dbReference type="InterPro" id="IPR013132">
    <property type="entry name" value="PseI/NeuA/B-like_N"/>
</dbReference>
<evidence type="ECO:0000313" key="3">
    <source>
        <dbReference type="Proteomes" id="UP000006322"/>
    </source>
</evidence>
<dbReference type="SMART" id="SM00858">
    <property type="entry name" value="SAF"/>
    <property type="match status" value="1"/>
</dbReference>
<dbReference type="AlphaFoldDB" id="K7AGJ9"/>
<comment type="caution">
    <text evidence="2">The sequence shown here is derived from an EMBL/GenBank/DDBJ whole genome shotgun (WGS) entry which is preliminary data.</text>
</comment>
<dbReference type="Gene3D" id="3.20.20.70">
    <property type="entry name" value="Aldolase class I"/>
    <property type="match status" value="1"/>
</dbReference>
<organism evidence="2 3">
    <name type="scientific">Paraglaciecola polaris LMG 21857</name>
    <dbReference type="NCBI Taxonomy" id="1129793"/>
    <lineage>
        <taxon>Bacteria</taxon>
        <taxon>Pseudomonadati</taxon>
        <taxon>Pseudomonadota</taxon>
        <taxon>Gammaproteobacteria</taxon>
        <taxon>Alteromonadales</taxon>
        <taxon>Alteromonadaceae</taxon>
        <taxon>Paraglaciecola</taxon>
    </lineage>
</organism>
<keyword evidence="3" id="KW-1185">Reference proteome</keyword>
<dbReference type="Pfam" id="PF03102">
    <property type="entry name" value="NeuB"/>
    <property type="match status" value="1"/>
</dbReference>
<dbReference type="InterPro" id="IPR013974">
    <property type="entry name" value="SAF"/>
</dbReference>
<dbReference type="Proteomes" id="UP000006322">
    <property type="component" value="Unassembled WGS sequence"/>
</dbReference>
<reference evidence="3" key="1">
    <citation type="journal article" date="2014" name="Environ. Microbiol.">
        <title>Comparative genomics of the marine bacterial genus Glaciecola reveals the high degree of genomic diversity and genomic characteristic for cold adaptation.</title>
        <authorList>
            <person name="Qin Q.L."/>
            <person name="Xie B.B."/>
            <person name="Yu Y."/>
            <person name="Shu Y.L."/>
            <person name="Rong J.C."/>
            <person name="Zhang Y.J."/>
            <person name="Zhao D.L."/>
            <person name="Chen X.L."/>
            <person name="Zhang X.Y."/>
            <person name="Chen B."/>
            <person name="Zhou B.C."/>
            <person name="Zhang Y.Z."/>
        </authorList>
    </citation>
    <scope>NUCLEOTIDE SEQUENCE [LARGE SCALE GENOMIC DNA]</scope>
    <source>
        <strain evidence="3">LMG 21857</strain>
    </source>
</reference>
<dbReference type="InterPro" id="IPR057736">
    <property type="entry name" value="SAF_PseI/NeuA/NeuB"/>
</dbReference>
<dbReference type="SUPFAM" id="SSF51269">
    <property type="entry name" value="AFP III-like domain"/>
    <property type="match status" value="1"/>
</dbReference>
<evidence type="ECO:0000313" key="2">
    <source>
        <dbReference type="EMBL" id="GAC34395.1"/>
    </source>
</evidence>
<dbReference type="PANTHER" id="PTHR42966">
    <property type="entry name" value="N-ACETYLNEURAMINATE SYNTHASE"/>
    <property type="match status" value="1"/>
</dbReference>
<feature type="domain" description="AFP-like" evidence="1">
    <location>
        <begin position="299"/>
        <end position="355"/>
    </location>
</feature>
<dbReference type="GO" id="GO:0050462">
    <property type="term" value="F:N-acetylneuraminate synthase activity"/>
    <property type="evidence" value="ECO:0007669"/>
    <property type="project" value="UniProtKB-EC"/>
</dbReference>
<dbReference type="InterPro" id="IPR036732">
    <property type="entry name" value="AFP_Neu5c_C_sf"/>
</dbReference>
<dbReference type="PROSITE" id="PS50844">
    <property type="entry name" value="AFP_LIKE"/>
    <property type="match status" value="1"/>
</dbReference>
<dbReference type="RefSeq" id="WP_007106160.1">
    <property type="nucleotide sequence ID" value="NZ_BAER01000107.1"/>
</dbReference>
<proteinExistence type="predicted"/>
<dbReference type="PANTHER" id="PTHR42966:SF2">
    <property type="entry name" value="PSEUDAMINIC ACID SYNTHASE"/>
    <property type="match status" value="1"/>
</dbReference>
<dbReference type="EC" id="2.5.1.56" evidence="2"/>
<keyword evidence="2" id="KW-0808">Transferase</keyword>
<dbReference type="SUPFAM" id="SSF51569">
    <property type="entry name" value="Aldolase"/>
    <property type="match status" value="1"/>
</dbReference>
<name>K7AGJ9_9ALTE</name>